<dbReference type="AlphaFoldDB" id="A0AAD7BKA6"/>
<evidence type="ECO:0000256" key="1">
    <source>
        <dbReference type="SAM" id="Coils"/>
    </source>
</evidence>
<evidence type="ECO:0000313" key="3">
    <source>
        <dbReference type="EMBL" id="KAJ7623564.1"/>
    </source>
</evidence>
<gene>
    <name evidence="2" type="ORF">FB45DRAFT_701277</name>
    <name evidence="3" type="ORF">FB45DRAFT_704235</name>
</gene>
<keyword evidence="1" id="KW-0175">Coiled coil</keyword>
<name>A0AAD7BKA6_9AGAR</name>
<evidence type="ECO:0000313" key="2">
    <source>
        <dbReference type="EMBL" id="KAJ7623558.1"/>
    </source>
</evidence>
<feature type="non-terminal residue" evidence="3">
    <location>
        <position position="1"/>
    </location>
</feature>
<keyword evidence="4" id="KW-1185">Reference proteome</keyword>
<feature type="coiled-coil region" evidence="1">
    <location>
        <begin position="24"/>
        <end position="54"/>
    </location>
</feature>
<organism evidence="3 4">
    <name type="scientific">Roridomyces roridus</name>
    <dbReference type="NCBI Taxonomy" id="1738132"/>
    <lineage>
        <taxon>Eukaryota</taxon>
        <taxon>Fungi</taxon>
        <taxon>Dikarya</taxon>
        <taxon>Basidiomycota</taxon>
        <taxon>Agaricomycotina</taxon>
        <taxon>Agaricomycetes</taxon>
        <taxon>Agaricomycetidae</taxon>
        <taxon>Agaricales</taxon>
        <taxon>Marasmiineae</taxon>
        <taxon>Mycenaceae</taxon>
        <taxon>Roridomyces</taxon>
    </lineage>
</organism>
<accession>A0AAD7BKA6</accession>
<protein>
    <recommendedName>
        <fullName evidence="5">F-box domain-containing protein</fullName>
    </recommendedName>
</protein>
<reference evidence="3" key="1">
    <citation type="submission" date="2023-03" db="EMBL/GenBank/DDBJ databases">
        <title>Massive genome expansion in bonnet fungi (Mycena s.s.) driven by repeated elements and novel gene families across ecological guilds.</title>
        <authorList>
            <consortium name="Lawrence Berkeley National Laboratory"/>
            <person name="Harder C.B."/>
            <person name="Miyauchi S."/>
            <person name="Viragh M."/>
            <person name="Kuo A."/>
            <person name="Thoen E."/>
            <person name="Andreopoulos B."/>
            <person name="Lu D."/>
            <person name="Skrede I."/>
            <person name="Drula E."/>
            <person name="Henrissat B."/>
            <person name="Morin E."/>
            <person name="Kohler A."/>
            <person name="Barry K."/>
            <person name="LaButti K."/>
            <person name="Morin E."/>
            <person name="Salamov A."/>
            <person name="Lipzen A."/>
            <person name="Mereny Z."/>
            <person name="Hegedus B."/>
            <person name="Baldrian P."/>
            <person name="Stursova M."/>
            <person name="Weitz H."/>
            <person name="Taylor A."/>
            <person name="Grigoriev I.V."/>
            <person name="Nagy L.G."/>
            <person name="Martin F."/>
            <person name="Kauserud H."/>
        </authorList>
    </citation>
    <scope>NUCLEOTIDE SEQUENCE</scope>
    <source>
        <strain evidence="3">9284</strain>
    </source>
</reference>
<comment type="caution">
    <text evidence="3">The sequence shown here is derived from an EMBL/GenBank/DDBJ whole genome shotgun (WGS) entry which is preliminary data.</text>
</comment>
<evidence type="ECO:0008006" key="5">
    <source>
        <dbReference type="Google" id="ProtNLM"/>
    </source>
</evidence>
<dbReference type="EMBL" id="JARKIF010000014">
    <property type="protein sequence ID" value="KAJ7623558.1"/>
    <property type="molecule type" value="Genomic_DNA"/>
</dbReference>
<sequence>TNEPPNTTELDFMRPFLSKIAARLTRFDSEITQLKDQLQRLEAERAKLAEYRIQNSGIVSLLRRVPPEVLAEIFSWTLPTIDEVEGDISDLKQSPWVLTQVSSFWRRTAIANPSLW</sequence>
<evidence type="ECO:0000313" key="4">
    <source>
        <dbReference type="Proteomes" id="UP001221142"/>
    </source>
</evidence>
<feature type="non-terminal residue" evidence="3">
    <location>
        <position position="116"/>
    </location>
</feature>
<dbReference type="EMBL" id="JARKIF010000014">
    <property type="protein sequence ID" value="KAJ7623564.1"/>
    <property type="molecule type" value="Genomic_DNA"/>
</dbReference>
<dbReference type="Proteomes" id="UP001221142">
    <property type="component" value="Unassembled WGS sequence"/>
</dbReference>
<proteinExistence type="predicted"/>